<dbReference type="InterPro" id="IPR029058">
    <property type="entry name" value="AB_hydrolase_fold"/>
</dbReference>
<sequence>MPKLPLNFKKLNSKKRKVYKKIKQFVAHLKMQEQHEKTQSSESFSIETNKIEPDPEPYLLKSKLKLAKSYLRRFISSSPEWFKFKKQNYEKNRFEECSEFMKFSNVYLETNDGQTIGLHIYSPVNTNKETQICLFVHGKQTNRAHFSRKLPIDKLVENNVVIALIDCRSFGDSKGKYDVEKINLDMDRAVNYLANTYKAEKIHLISHCIGSGIAIQYYKYTLTNTLTNLVGKIILISPCISEYELALQNLSFKVLNKVVKQNPENVYSHLSHNNVELIRNTHIQNENVIVFHGMKDKIVPFDHGLKLANEMGCKLYRSESDDYYTILNNKEVLTRIVQFVNEDM</sequence>
<evidence type="ECO:0000259" key="1">
    <source>
        <dbReference type="Pfam" id="PF12146"/>
    </source>
</evidence>
<dbReference type="AlphaFoldDB" id="J9D3V4"/>
<proteinExistence type="predicted"/>
<protein>
    <recommendedName>
        <fullName evidence="1">Serine aminopeptidase S33 domain-containing protein</fullName>
    </recommendedName>
</protein>
<dbReference type="Pfam" id="PF12146">
    <property type="entry name" value="Hydrolase_4"/>
    <property type="match status" value="1"/>
</dbReference>
<gene>
    <name evidence="2" type="ORF">EDEG_03342</name>
</gene>
<dbReference type="HOGENOM" id="CLU_066256_0_0_1"/>
<name>J9D3V4_EDHAE</name>
<keyword evidence="3" id="KW-1185">Reference proteome</keyword>
<dbReference type="InParanoid" id="J9D3V4"/>
<dbReference type="EMBL" id="AFBI03000083">
    <property type="protein sequence ID" value="EJW02224.1"/>
    <property type="molecule type" value="Genomic_DNA"/>
</dbReference>
<dbReference type="SUPFAM" id="SSF53474">
    <property type="entry name" value="alpha/beta-Hydrolases"/>
    <property type="match status" value="1"/>
</dbReference>
<organism evidence="2 3">
    <name type="scientific">Edhazardia aedis (strain USNM 41457)</name>
    <name type="common">Microsporidian parasite</name>
    <dbReference type="NCBI Taxonomy" id="1003232"/>
    <lineage>
        <taxon>Eukaryota</taxon>
        <taxon>Fungi</taxon>
        <taxon>Fungi incertae sedis</taxon>
        <taxon>Microsporidia</taxon>
        <taxon>Edhazardia</taxon>
    </lineage>
</organism>
<dbReference type="Gene3D" id="3.40.50.1820">
    <property type="entry name" value="alpha/beta hydrolase"/>
    <property type="match status" value="1"/>
</dbReference>
<dbReference type="InterPro" id="IPR022742">
    <property type="entry name" value="Hydrolase_4"/>
</dbReference>
<accession>J9D3V4</accession>
<reference evidence="3" key="2">
    <citation type="submission" date="2015-07" db="EMBL/GenBank/DDBJ databases">
        <title>Contrasting host-pathogen interactions and genome evolution in two generalist and specialist microsporidian pathogens of mosquitoes.</title>
        <authorList>
            <consortium name="The Broad Institute Genomics Platform"/>
            <consortium name="The Broad Institute Genome Sequencing Center for Infectious Disease"/>
            <person name="Cuomo C.A."/>
            <person name="Sanscrainte N.D."/>
            <person name="Goldberg J.M."/>
            <person name="Heiman D."/>
            <person name="Young S."/>
            <person name="Zeng Q."/>
            <person name="Becnel J.J."/>
            <person name="Birren B.W."/>
        </authorList>
    </citation>
    <scope>NUCLEOTIDE SEQUENCE [LARGE SCALE GENOMIC DNA]</scope>
    <source>
        <strain evidence="3">USNM 41457</strain>
    </source>
</reference>
<dbReference type="Proteomes" id="UP000003163">
    <property type="component" value="Unassembled WGS sequence"/>
</dbReference>
<reference evidence="2 3" key="1">
    <citation type="submission" date="2011-08" db="EMBL/GenBank/DDBJ databases">
        <authorList>
            <person name="Liu Z.J."/>
            <person name="Shi F.L."/>
            <person name="Lu J.Q."/>
            <person name="Li M."/>
            <person name="Wang Z.L."/>
        </authorList>
    </citation>
    <scope>NUCLEOTIDE SEQUENCE [LARGE SCALE GENOMIC DNA]</scope>
    <source>
        <strain evidence="2 3">USNM 41457</strain>
    </source>
</reference>
<dbReference type="PANTHER" id="PTHR12277">
    <property type="entry name" value="ALPHA/BETA HYDROLASE DOMAIN-CONTAINING PROTEIN"/>
    <property type="match status" value="1"/>
</dbReference>
<evidence type="ECO:0000313" key="2">
    <source>
        <dbReference type="EMBL" id="EJW02224.1"/>
    </source>
</evidence>
<dbReference type="VEuPathDB" id="MicrosporidiaDB:EDEG_03342"/>
<comment type="caution">
    <text evidence="2">The sequence shown here is derived from an EMBL/GenBank/DDBJ whole genome shotgun (WGS) entry which is preliminary data.</text>
</comment>
<evidence type="ECO:0000313" key="3">
    <source>
        <dbReference type="Proteomes" id="UP000003163"/>
    </source>
</evidence>
<dbReference type="STRING" id="1003232.J9D3V4"/>
<dbReference type="OrthoDB" id="446723at2759"/>
<feature type="domain" description="Serine aminopeptidase S33" evidence="1">
    <location>
        <begin position="130"/>
        <end position="264"/>
    </location>
</feature>